<evidence type="ECO:0000313" key="1">
    <source>
        <dbReference type="EMBL" id="VYT40920.1"/>
    </source>
</evidence>
<proteinExistence type="predicted"/>
<organism evidence="1">
    <name type="scientific">Bacteroides ovatus</name>
    <dbReference type="NCBI Taxonomy" id="28116"/>
    <lineage>
        <taxon>Bacteria</taxon>
        <taxon>Pseudomonadati</taxon>
        <taxon>Bacteroidota</taxon>
        <taxon>Bacteroidia</taxon>
        <taxon>Bacteroidales</taxon>
        <taxon>Bacteroidaceae</taxon>
        <taxon>Bacteroides</taxon>
    </lineage>
</organism>
<sequence length="205" mass="23684">MVFIVFIGLFQIFPALESLAGCIVFKGRGFEKPHPVRPSGKVTLIPGRCPFIPIIPKRNYKGSDSQFSQYVQPEQVLLNSRIESYQYVAGYLVGFHVFYHFFQAFRQIKLRQVPRNMDVLFHLQPVQVPGLFLVHNPHVHTVQFHGLPLFHQIIHCRPSLRVGKEIIVQHLNPFPFRVQFHRLYGLNVSFLFTDEAERAFADAAS</sequence>
<dbReference type="AlphaFoldDB" id="A0A6N2WFB6"/>
<reference evidence="1" key="1">
    <citation type="submission" date="2019-11" db="EMBL/GenBank/DDBJ databases">
        <authorList>
            <person name="Feng L."/>
        </authorList>
    </citation>
    <scope>NUCLEOTIDE SEQUENCE</scope>
    <source>
        <strain evidence="1">BovatusLFYP28</strain>
    </source>
</reference>
<accession>A0A6N2WFB6</accession>
<protein>
    <submittedName>
        <fullName evidence="1">Uncharacterized protein</fullName>
    </submittedName>
</protein>
<name>A0A6N2WFB6_BACOV</name>
<gene>
    <name evidence="1" type="ORF">BOLFYP28_03101</name>
</gene>
<dbReference type="EMBL" id="CACRTD010000049">
    <property type="protein sequence ID" value="VYT40920.1"/>
    <property type="molecule type" value="Genomic_DNA"/>
</dbReference>